<protein>
    <submittedName>
        <fullName evidence="1">Uncharacterized protein</fullName>
    </submittedName>
</protein>
<name>A0A317GDT9_LIMRT</name>
<dbReference type="EMBL" id="QGHS01000231">
    <property type="protein sequence ID" value="PWT44611.1"/>
    <property type="molecule type" value="Genomic_DNA"/>
</dbReference>
<organism evidence="1 2">
    <name type="scientific">Limosilactobacillus reuteri</name>
    <name type="common">Lactobacillus reuteri</name>
    <dbReference type="NCBI Taxonomy" id="1598"/>
    <lineage>
        <taxon>Bacteria</taxon>
        <taxon>Bacillati</taxon>
        <taxon>Bacillota</taxon>
        <taxon>Bacilli</taxon>
        <taxon>Lactobacillales</taxon>
        <taxon>Lactobacillaceae</taxon>
        <taxon>Limosilactobacillus</taxon>
    </lineage>
</organism>
<accession>A0A317GDT9</accession>
<gene>
    <name evidence="1" type="ORF">DKZ23_10465</name>
</gene>
<evidence type="ECO:0000313" key="1">
    <source>
        <dbReference type="EMBL" id="PWT44611.1"/>
    </source>
</evidence>
<dbReference type="AlphaFoldDB" id="A0A317GDT9"/>
<evidence type="ECO:0000313" key="2">
    <source>
        <dbReference type="Proteomes" id="UP000245866"/>
    </source>
</evidence>
<feature type="non-terminal residue" evidence="1">
    <location>
        <position position="65"/>
    </location>
</feature>
<proteinExistence type="predicted"/>
<comment type="caution">
    <text evidence="1">The sequence shown here is derived from an EMBL/GenBank/DDBJ whole genome shotgun (WGS) entry which is preliminary data.</text>
</comment>
<sequence length="65" mass="7023">MARAQGYTRVLKNIDPEVAGSNPALDILGNSSMAETMGCTRKTGPLMAVRFRPSALSAMTLNYIY</sequence>
<dbReference type="Proteomes" id="UP000245866">
    <property type="component" value="Unassembled WGS sequence"/>
</dbReference>
<reference evidence="1 2" key="1">
    <citation type="journal article" date="2018" name="Front. Microbiol.">
        <title>Comparative Genomics of the Herbivore Gut Symbiont Lactobacillus reuteri Reveals Genetic Diversity and Lifestyle Adaptation.</title>
        <authorList>
            <person name="Zhao J."/>
        </authorList>
    </citation>
    <scope>NUCLEOTIDE SEQUENCE [LARGE SCALE GENOMIC DNA]</scope>
    <source>
        <strain evidence="1 2">LR12</strain>
    </source>
</reference>